<keyword evidence="3" id="KW-1185">Reference proteome</keyword>
<dbReference type="AlphaFoldDB" id="A0A1Y0I7G1"/>
<keyword evidence="1" id="KW-0472">Membrane</keyword>
<evidence type="ECO:0000313" key="2">
    <source>
        <dbReference type="EMBL" id="ARU55374.1"/>
    </source>
</evidence>
<feature type="transmembrane region" description="Helical" evidence="1">
    <location>
        <begin position="85"/>
        <end position="118"/>
    </location>
</feature>
<gene>
    <name evidence="2" type="ORF">OLMES_1295</name>
</gene>
<accession>A0A1Y0I7G1</accession>
<dbReference type="Proteomes" id="UP000196027">
    <property type="component" value="Chromosome"/>
</dbReference>
<name>A0A1Y0I7G1_9GAMM</name>
<protein>
    <recommendedName>
        <fullName evidence="4">Multipass membrane protein</fullName>
    </recommendedName>
</protein>
<evidence type="ECO:0008006" key="4">
    <source>
        <dbReference type="Google" id="ProtNLM"/>
    </source>
</evidence>
<dbReference type="OrthoDB" id="6400904at2"/>
<evidence type="ECO:0000313" key="3">
    <source>
        <dbReference type="Proteomes" id="UP000196027"/>
    </source>
</evidence>
<reference evidence="2 3" key="1">
    <citation type="submission" date="2017-05" db="EMBL/GenBank/DDBJ databases">
        <title>Genomic insights into alkan degradation activity of Oleiphilus messinensis.</title>
        <authorList>
            <person name="Kozyavkin S.A."/>
            <person name="Slesarev A.I."/>
            <person name="Golyshin P.N."/>
            <person name="Korzhenkov A."/>
            <person name="Golyshina O.N."/>
            <person name="Toshchakov S.V."/>
        </authorList>
    </citation>
    <scope>NUCLEOTIDE SEQUENCE [LARGE SCALE GENOMIC DNA]</scope>
    <source>
        <strain evidence="2 3">ME102</strain>
    </source>
</reference>
<proteinExistence type="predicted"/>
<feature type="transmembrane region" description="Helical" evidence="1">
    <location>
        <begin position="20"/>
        <end position="42"/>
    </location>
</feature>
<dbReference type="EMBL" id="CP021425">
    <property type="protein sequence ID" value="ARU55374.1"/>
    <property type="molecule type" value="Genomic_DNA"/>
</dbReference>
<dbReference type="RefSeq" id="WP_087460490.1">
    <property type="nucleotide sequence ID" value="NZ_CP021425.1"/>
</dbReference>
<organism evidence="2 3">
    <name type="scientific">Oleiphilus messinensis</name>
    <dbReference type="NCBI Taxonomy" id="141451"/>
    <lineage>
        <taxon>Bacteria</taxon>
        <taxon>Pseudomonadati</taxon>
        <taxon>Pseudomonadota</taxon>
        <taxon>Gammaproteobacteria</taxon>
        <taxon>Oceanospirillales</taxon>
        <taxon>Oleiphilaceae</taxon>
        <taxon>Oleiphilus</taxon>
    </lineage>
</organism>
<sequence>MDTIIKETKVIDAEEKKRGFWFSLFLVLMLIANPLSAAIYLLSPEPIAALYPNASLGIVYFLGIMSLLNVAFAISIWYWKKVGIYAFYGVVALAFIINLYIGVGFIAALTGLIGGVIMFLCTRKKMQHFS</sequence>
<keyword evidence="1" id="KW-0812">Transmembrane</keyword>
<feature type="transmembrane region" description="Helical" evidence="1">
    <location>
        <begin position="54"/>
        <end position="79"/>
    </location>
</feature>
<keyword evidence="1" id="KW-1133">Transmembrane helix</keyword>
<evidence type="ECO:0000256" key="1">
    <source>
        <dbReference type="SAM" id="Phobius"/>
    </source>
</evidence>
<dbReference type="KEGG" id="ome:OLMES_1295"/>